<accession>A0A3E1NXJ2</accession>
<dbReference type="InterPro" id="IPR037923">
    <property type="entry name" value="HTH-like"/>
</dbReference>
<dbReference type="RefSeq" id="WP_116855836.1">
    <property type="nucleotide sequence ID" value="NZ_QTJV01000009.1"/>
</dbReference>
<keyword evidence="6" id="KW-1185">Reference proteome</keyword>
<gene>
    <name evidence="5" type="ORF">DXN04_23500</name>
</gene>
<feature type="domain" description="HTH araC/xylS-type" evidence="4">
    <location>
        <begin position="183"/>
        <end position="281"/>
    </location>
</feature>
<dbReference type="PANTHER" id="PTHR43280">
    <property type="entry name" value="ARAC-FAMILY TRANSCRIPTIONAL REGULATOR"/>
    <property type="match status" value="1"/>
</dbReference>
<evidence type="ECO:0000256" key="3">
    <source>
        <dbReference type="ARBA" id="ARBA00023163"/>
    </source>
</evidence>
<dbReference type="InterPro" id="IPR018060">
    <property type="entry name" value="HTH_AraC"/>
</dbReference>
<dbReference type="PROSITE" id="PS01124">
    <property type="entry name" value="HTH_ARAC_FAMILY_2"/>
    <property type="match status" value="1"/>
</dbReference>
<keyword evidence="1" id="KW-0805">Transcription regulation</keyword>
<protein>
    <submittedName>
        <fullName evidence="5">AraC family transcriptional regulator</fullName>
    </submittedName>
</protein>
<dbReference type="PANTHER" id="PTHR43280:SF32">
    <property type="entry name" value="TRANSCRIPTIONAL REGULATORY PROTEIN"/>
    <property type="match status" value="1"/>
</dbReference>
<dbReference type="SMART" id="SM00342">
    <property type="entry name" value="HTH_ARAC"/>
    <property type="match status" value="1"/>
</dbReference>
<comment type="caution">
    <text evidence="5">The sequence shown here is derived from an EMBL/GenBank/DDBJ whole genome shotgun (WGS) entry which is preliminary data.</text>
</comment>
<keyword evidence="3" id="KW-0804">Transcription</keyword>
<dbReference type="Gene3D" id="1.10.10.60">
    <property type="entry name" value="Homeodomain-like"/>
    <property type="match status" value="1"/>
</dbReference>
<reference evidence="5 6" key="1">
    <citation type="submission" date="2018-08" db="EMBL/GenBank/DDBJ databases">
        <title>Chitinophaga sp. K20C18050901, a novel bacterium isolated from forest soil.</title>
        <authorList>
            <person name="Wang C."/>
        </authorList>
    </citation>
    <scope>NUCLEOTIDE SEQUENCE [LARGE SCALE GENOMIC DNA]</scope>
    <source>
        <strain evidence="5 6">K20C18050901</strain>
    </source>
</reference>
<dbReference type="InterPro" id="IPR009057">
    <property type="entry name" value="Homeodomain-like_sf"/>
</dbReference>
<dbReference type="EMBL" id="QTJV01000009">
    <property type="protein sequence ID" value="RFM32643.1"/>
    <property type="molecule type" value="Genomic_DNA"/>
</dbReference>
<dbReference type="GO" id="GO:0043565">
    <property type="term" value="F:sequence-specific DNA binding"/>
    <property type="evidence" value="ECO:0007669"/>
    <property type="project" value="InterPro"/>
</dbReference>
<organism evidence="5 6">
    <name type="scientific">Chitinophaga silvisoli</name>
    <dbReference type="NCBI Taxonomy" id="2291814"/>
    <lineage>
        <taxon>Bacteria</taxon>
        <taxon>Pseudomonadati</taxon>
        <taxon>Bacteroidota</taxon>
        <taxon>Chitinophagia</taxon>
        <taxon>Chitinophagales</taxon>
        <taxon>Chitinophagaceae</taxon>
        <taxon>Chitinophaga</taxon>
    </lineage>
</organism>
<name>A0A3E1NXJ2_9BACT</name>
<proteinExistence type="predicted"/>
<evidence type="ECO:0000256" key="2">
    <source>
        <dbReference type="ARBA" id="ARBA00023125"/>
    </source>
</evidence>
<sequence>MKQKPAIPVHHFRERADKNFEMSSIANMKYISHWDQAHRDDNYLLFLQLEGHSRLFVDFQEVNITGCAVYCLLPGQVHYGMSMQDADAWVLGMDSIRIKENHRAALTEFSIRNQPVPLDPYKGGLIRDSFTLLGKLSTEYHDDADDHTLNSMLDVCIGQFVAACQRDKLLAEQTALRPLLITRQFRSLLMISFRDMKSPSEYAAALNISPSYLNESVKETTGHPVSYWIQQEIMLEAKRMLFYTNSTVKEIAHLLGYTDTFYFTRLFTKTTGMPPLQFRSNSRK</sequence>
<dbReference type="SUPFAM" id="SSF51215">
    <property type="entry name" value="Regulatory protein AraC"/>
    <property type="match status" value="1"/>
</dbReference>
<dbReference type="SUPFAM" id="SSF46689">
    <property type="entry name" value="Homeodomain-like"/>
    <property type="match status" value="1"/>
</dbReference>
<keyword evidence="2" id="KW-0238">DNA-binding</keyword>
<dbReference type="OrthoDB" id="1096411at2"/>
<dbReference type="Pfam" id="PF12833">
    <property type="entry name" value="HTH_18"/>
    <property type="match status" value="1"/>
</dbReference>
<dbReference type="PRINTS" id="PR00032">
    <property type="entry name" value="HTHARAC"/>
</dbReference>
<dbReference type="AlphaFoldDB" id="A0A3E1NXJ2"/>
<dbReference type="InterPro" id="IPR020449">
    <property type="entry name" value="Tscrpt_reg_AraC-type_HTH"/>
</dbReference>
<evidence type="ECO:0000313" key="5">
    <source>
        <dbReference type="EMBL" id="RFM32643.1"/>
    </source>
</evidence>
<dbReference type="GO" id="GO:0003700">
    <property type="term" value="F:DNA-binding transcription factor activity"/>
    <property type="evidence" value="ECO:0007669"/>
    <property type="project" value="InterPro"/>
</dbReference>
<evidence type="ECO:0000313" key="6">
    <source>
        <dbReference type="Proteomes" id="UP000261174"/>
    </source>
</evidence>
<dbReference type="Proteomes" id="UP000261174">
    <property type="component" value="Unassembled WGS sequence"/>
</dbReference>
<evidence type="ECO:0000256" key="1">
    <source>
        <dbReference type="ARBA" id="ARBA00023015"/>
    </source>
</evidence>
<evidence type="ECO:0000259" key="4">
    <source>
        <dbReference type="PROSITE" id="PS01124"/>
    </source>
</evidence>